<dbReference type="AlphaFoldDB" id="A0A562S9C0"/>
<keyword evidence="2" id="KW-1185">Reference proteome</keyword>
<dbReference type="EMBL" id="VLLC01000001">
    <property type="protein sequence ID" value="TWI77374.1"/>
    <property type="molecule type" value="Genomic_DNA"/>
</dbReference>
<evidence type="ECO:0000313" key="2">
    <source>
        <dbReference type="Proteomes" id="UP000318307"/>
    </source>
</evidence>
<dbReference type="RefSeq" id="WP_144681359.1">
    <property type="nucleotide sequence ID" value="NZ_VLLC01000001.1"/>
</dbReference>
<reference evidence="1 2" key="1">
    <citation type="submission" date="2019-07" db="EMBL/GenBank/DDBJ databases">
        <title>Genome sequencing of 100 strains of the haloalkaliphilic chemolithoautotrophic sulfur-oxidizing bacterium Thioalkalivibrio.</title>
        <authorList>
            <person name="Muyzer G."/>
        </authorList>
    </citation>
    <scope>NUCLEOTIDE SEQUENCE [LARGE SCALE GENOMIC DNA]</scope>
    <source>
        <strain evidence="1 2">ASO4-4</strain>
    </source>
</reference>
<protein>
    <submittedName>
        <fullName evidence="1">Uncharacterized protein</fullName>
    </submittedName>
</protein>
<dbReference type="Proteomes" id="UP000318307">
    <property type="component" value="Unassembled WGS sequence"/>
</dbReference>
<gene>
    <name evidence="1" type="ORF">LZ24_00183</name>
</gene>
<comment type="caution">
    <text evidence="1">The sequence shown here is derived from an EMBL/GenBank/DDBJ whole genome shotgun (WGS) entry which is preliminary data.</text>
</comment>
<organism evidence="1 2">
    <name type="scientific">Desulfobotulus alkaliphilus</name>
    <dbReference type="NCBI Taxonomy" id="622671"/>
    <lineage>
        <taxon>Bacteria</taxon>
        <taxon>Pseudomonadati</taxon>
        <taxon>Thermodesulfobacteriota</taxon>
        <taxon>Desulfobacteria</taxon>
        <taxon>Desulfobacterales</taxon>
        <taxon>Desulfobacteraceae</taxon>
        <taxon>Desulfobotulus</taxon>
    </lineage>
</organism>
<sequence length="74" mass="8098">MFVLVMPCTFIPAPARELKTQKTSPQKKSQMAEELDALQSETLRLKILKVQRAGIDLEVLLDALIEGSGGETAV</sequence>
<evidence type="ECO:0000313" key="1">
    <source>
        <dbReference type="EMBL" id="TWI77374.1"/>
    </source>
</evidence>
<accession>A0A562S9C0</accession>
<proteinExistence type="predicted"/>
<name>A0A562S9C0_9BACT</name>